<dbReference type="Pfam" id="PF01261">
    <property type="entry name" value="AP_endonuc_2"/>
    <property type="match status" value="1"/>
</dbReference>
<dbReference type="PANTHER" id="PTHR43489">
    <property type="entry name" value="ISOMERASE"/>
    <property type="match status" value="1"/>
</dbReference>
<protein>
    <submittedName>
        <fullName evidence="5">Hydroxypyruvate isomerase</fullName>
    </submittedName>
</protein>
<keyword evidence="6" id="KW-1185">Reference proteome</keyword>
<dbReference type="Proteomes" id="UP000287224">
    <property type="component" value="Unassembled WGS sequence"/>
</dbReference>
<feature type="domain" description="Xylose isomerase-like TIM barrel" evidence="4">
    <location>
        <begin position="23"/>
        <end position="240"/>
    </location>
</feature>
<evidence type="ECO:0000313" key="5">
    <source>
        <dbReference type="EMBL" id="GCE04360.1"/>
    </source>
</evidence>
<dbReference type="PANTHER" id="PTHR43489:SF3">
    <property type="entry name" value="XYLOSE ISOMERASE DOMAIN PROTEIN TIM BARREL"/>
    <property type="match status" value="1"/>
</dbReference>
<dbReference type="EMBL" id="BIFQ01000001">
    <property type="protein sequence ID" value="GCE04360.1"/>
    <property type="molecule type" value="Genomic_DNA"/>
</dbReference>
<dbReference type="InterPro" id="IPR026040">
    <property type="entry name" value="HyI-like"/>
</dbReference>
<dbReference type="Gene3D" id="3.20.20.150">
    <property type="entry name" value="Divalent-metal-dependent TIM barrel enzymes"/>
    <property type="match status" value="1"/>
</dbReference>
<dbReference type="SUPFAM" id="SSF51658">
    <property type="entry name" value="Xylose isomerase-like"/>
    <property type="match status" value="1"/>
</dbReference>
<evidence type="ECO:0000256" key="2">
    <source>
        <dbReference type="PIRNR" id="PIRNR006241"/>
    </source>
</evidence>
<organism evidence="5 6">
    <name type="scientific">Dictyobacter aurantiacus</name>
    <dbReference type="NCBI Taxonomy" id="1936993"/>
    <lineage>
        <taxon>Bacteria</taxon>
        <taxon>Bacillati</taxon>
        <taxon>Chloroflexota</taxon>
        <taxon>Ktedonobacteria</taxon>
        <taxon>Ktedonobacterales</taxon>
        <taxon>Dictyobacteraceae</taxon>
        <taxon>Dictyobacter</taxon>
    </lineage>
</organism>
<dbReference type="RefSeq" id="WP_126595521.1">
    <property type="nucleotide sequence ID" value="NZ_BIFQ01000001.1"/>
</dbReference>
<name>A0A401ZBU7_9CHLR</name>
<feature type="active site" description="Proton donor/acceptor" evidence="3">
    <location>
        <position position="230"/>
    </location>
</feature>
<dbReference type="PIRSF" id="PIRSF006241">
    <property type="entry name" value="HyI"/>
    <property type="match status" value="1"/>
</dbReference>
<evidence type="ECO:0000256" key="3">
    <source>
        <dbReference type="PIRSR" id="PIRSR006241-50"/>
    </source>
</evidence>
<evidence type="ECO:0000259" key="4">
    <source>
        <dbReference type="Pfam" id="PF01261"/>
    </source>
</evidence>
<dbReference type="OrthoDB" id="9786584at2"/>
<dbReference type="GO" id="GO:0016853">
    <property type="term" value="F:isomerase activity"/>
    <property type="evidence" value="ECO:0007669"/>
    <property type="project" value="UniProtKB-KW"/>
</dbReference>
<accession>A0A401ZBU7</accession>
<gene>
    <name evidence="5" type="ORF">KDAU_16890</name>
</gene>
<dbReference type="AlphaFoldDB" id="A0A401ZBU7"/>
<dbReference type="InterPro" id="IPR050417">
    <property type="entry name" value="Sugar_Epim/Isomerase"/>
</dbReference>
<feature type="active site" description="Proton donor/acceptor" evidence="3">
    <location>
        <position position="131"/>
    </location>
</feature>
<keyword evidence="5" id="KW-0670">Pyruvate</keyword>
<comment type="caution">
    <text evidence="5">The sequence shown here is derived from an EMBL/GenBank/DDBJ whole genome shotgun (WGS) entry which is preliminary data.</text>
</comment>
<comment type="similarity">
    <text evidence="2">Belongs to the hyi family.</text>
</comment>
<reference evidence="6" key="1">
    <citation type="submission" date="2018-12" db="EMBL/GenBank/DDBJ databases">
        <title>Tengunoibacter tsumagoiensis gen. nov., sp. nov., Dictyobacter kobayashii sp. nov., D. alpinus sp. nov., and D. joshuensis sp. nov. and description of Dictyobacteraceae fam. nov. within the order Ktedonobacterales isolated from Tengu-no-mugimeshi.</title>
        <authorList>
            <person name="Wang C.M."/>
            <person name="Zheng Y."/>
            <person name="Sakai Y."/>
            <person name="Toyoda A."/>
            <person name="Minakuchi Y."/>
            <person name="Abe K."/>
            <person name="Yokota A."/>
            <person name="Yabe S."/>
        </authorList>
    </citation>
    <scope>NUCLEOTIDE SEQUENCE [LARGE SCALE GENOMIC DNA]</scope>
    <source>
        <strain evidence="6">S-27</strain>
    </source>
</reference>
<dbReference type="InterPro" id="IPR036237">
    <property type="entry name" value="Xyl_isomerase-like_sf"/>
</dbReference>
<sequence>MKQSFAWWCFAREGLLPEKLLRTAAEIGYQGVDLIDRQYWSLAREQGLRIASIGGHTSIENGLNRREQHDRIEQEILASLELAKEWDIPTLICFSGSRAGLADEEGVENTAEGLRRVAQAAEEANVTLIVELLNSRVDHPDYQCDKTEWGVRVCDLVNSPNVKLLYDIYHMQIMEGDLIRTIQQYHPYFAHYHTAGNPGRHDIDEEQEIYYPPIYRAIRATGYSGYIAHEFIPRSDPLQALRAAFADCERSLVQGWKMIRPPIDNQ</sequence>
<keyword evidence="1 2" id="KW-0413">Isomerase</keyword>
<evidence type="ECO:0000256" key="1">
    <source>
        <dbReference type="ARBA" id="ARBA00023235"/>
    </source>
</evidence>
<dbReference type="InterPro" id="IPR013022">
    <property type="entry name" value="Xyl_isomerase-like_TIM-brl"/>
</dbReference>
<proteinExistence type="inferred from homology"/>
<evidence type="ECO:0000313" key="6">
    <source>
        <dbReference type="Proteomes" id="UP000287224"/>
    </source>
</evidence>